<gene>
    <name evidence="1" type="ORF">GRI62_07355</name>
</gene>
<dbReference type="EMBL" id="WTYH01000001">
    <property type="protein sequence ID" value="MXO93421.1"/>
    <property type="molecule type" value="Genomic_DNA"/>
</dbReference>
<organism evidence="1 2">
    <name type="scientific">Aurantiacibacter arachoides</name>
    <dbReference type="NCBI Taxonomy" id="1850444"/>
    <lineage>
        <taxon>Bacteria</taxon>
        <taxon>Pseudomonadati</taxon>
        <taxon>Pseudomonadota</taxon>
        <taxon>Alphaproteobacteria</taxon>
        <taxon>Sphingomonadales</taxon>
        <taxon>Erythrobacteraceae</taxon>
        <taxon>Aurantiacibacter</taxon>
    </lineage>
</organism>
<comment type="caution">
    <text evidence="1">The sequence shown here is derived from an EMBL/GenBank/DDBJ whole genome shotgun (WGS) entry which is preliminary data.</text>
</comment>
<dbReference type="AlphaFoldDB" id="A0A844ZYQ9"/>
<proteinExistence type="predicted"/>
<dbReference type="RefSeq" id="WP_131452695.1">
    <property type="nucleotide sequence ID" value="NZ_BMJK01000001.1"/>
</dbReference>
<evidence type="ECO:0000313" key="2">
    <source>
        <dbReference type="Proteomes" id="UP000460626"/>
    </source>
</evidence>
<dbReference type="OrthoDB" id="211174at2"/>
<dbReference type="Pfam" id="PF09601">
    <property type="entry name" value="DUF2459"/>
    <property type="match status" value="1"/>
</dbReference>
<dbReference type="InterPro" id="IPR011727">
    <property type="entry name" value="CHP02117"/>
</dbReference>
<reference evidence="1 2" key="1">
    <citation type="submission" date="2019-12" db="EMBL/GenBank/DDBJ databases">
        <title>Genomic-based taxomic classification of the family Erythrobacteraceae.</title>
        <authorList>
            <person name="Xu L."/>
        </authorList>
    </citation>
    <scope>NUCLEOTIDE SEQUENCE [LARGE SCALE GENOMIC DNA]</scope>
    <source>
        <strain evidence="1 2">RC4-10-4</strain>
    </source>
</reference>
<sequence>MIRRAIRVVLGTIAVLGGVVAAYLLAGWVGSSLPRNTDWQQPAEGVVLLVETNGTHTGIVVPVANAIKDWRETFPNAGRVAPFYGEMPTHLAIGYGEREVFLGVPTWSDLSLATVLRIASVGGEAVIRVSPYVRPAPGDNYRPITITQTQYRRLVTAIERELPAIAAGADRRELRGTYALDSYYEALGSYSLVNTCNSWVGARLAEAGLPMGRWTPMAGGVMKWIPRPANIRQAT</sequence>
<name>A0A844ZYQ9_9SPHN</name>
<keyword evidence="2" id="KW-1185">Reference proteome</keyword>
<accession>A0A844ZYQ9</accession>
<evidence type="ECO:0000313" key="1">
    <source>
        <dbReference type="EMBL" id="MXO93421.1"/>
    </source>
</evidence>
<protein>
    <submittedName>
        <fullName evidence="1">DUF2459 domain-containing protein</fullName>
    </submittedName>
</protein>
<dbReference type="Proteomes" id="UP000460626">
    <property type="component" value="Unassembled WGS sequence"/>
</dbReference>